<dbReference type="RefSeq" id="XP_056481676.1">
    <property type="nucleotide sequence ID" value="XM_056638169.1"/>
</dbReference>
<dbReference type="GeneID" id="81377149"/>
<comment type="caution">
    <text evidence="1">The sequence shown here is derived from an EMBL/GenBank/DDBJ whole genome shotgun (WGS) entry which is preliminary data.</text>
</comment>
<name>A0A9W9VEQ5_9EURO</name>
<reference evidence="1" key="2">
    <citation type="journal article" date="2023" name="IMA Fungus">
        <title>Comparative genomic study of the Penicillium genus elucidates a diverse pangenome and 15 lateral gene transfer events.</title>
        <authorList>
            <person name="Petersen C."/>
            <person name="Sorensen T."/>
            <person name="Nielsen M.R."/>
            <person name="Sondergaard T.E."/>
            <person name="Sorensen J.L."/>
            <person name="Fitzpatrick D.A."/>
            <person name="Frisvad J.C."/>
            <person name="Nielsen K.L."/>
        </authorList>
    </citation>
    <scope>NUCLEOTIDE SEQUENCE</scope>
    <source>
        <strain evidence="1">IBT 29677</strain>
    </source>
</reference>
<gene>
    <name evidence="1" type="ORF">N7509_013532</name>
</gene>
<organism evidence="1 2">
    <name type="scientific">Penicillium cosmopolitanum</name>
    <dbReference type="NCBI Taxonomy" id="1131564"/>
    <lineage>
        <taxon>Eukaryota</taxon>
        <taxon>Fungi</taxon>
        <taxon>Dikarya</taxon>
        <taxon>Ascomycota</taxon>
        <taxon>Pezizomycotina</taxon>
        <taxon>Eurotiomycetes</taxon>
        <taxon>Eurotiomycetidae</taxon>
        <taxon>Eurotiales</taxon>
        <taxon>Aspergillaceae</taxon>
        <taxon>Penicillium</taxon>
    </lineage>
</organism>
<dbReference type="Proteomes" id="UP001147747">
    <property type="component" value="Unassembled WGS sequence"/>
</dbReference>
<proteinExistence type="predicted"/>
<dbReference type="EMBL" id="JAPZBU010000012">
    <property type="protein sequence ID" value="KAJ5376646.1"/>
    <property type="molecule type" value="Genomic_DNA"/>
</dbReference>
<sequence>MADGFYTQDLAYASLELHPTLPNQRAMKWHRGYYSDHFHWGPTSTLYCCVPAGHVRVVSIAPQMTSFYGKLERHQ</sequence>
<evidence type="ECO:0000313" key="1">
    <source>
        <dbReference type="EMBL" id="KAJ5376646.1"/>
    </source>
</evidence>
<accession>A0A9W9VEQ5</accession>
<protein>
    <submittedName>
        <fullName evidence="1">Uncharacterized protein</fullName>
    </submittedName>
</protein>
<evidence type="ECO:0000313" key="2">
    <source>
        <dbReference type="Proteomes" id="UP001147747"/>
    </source>
</evidence>
<reference evidence="1" key="1">
    <citation type="submission" date="2022-12" db="EMBL/GenBank/DDBJ databases">
        <authorList>
            <person name="Petersen C."/>
        </authorList>
    </citation>
    <scope>NUCLEOTIDE SEQUENCE</scope>
    <source>
        <strain evidence="1">IBT 29677</strain>
    </source>
</reference>
<keyword evidence="2" id="KW-1185">Reference proteome</keyword>
<dbReference type="AlphaFoldDB" id="A0A9W9VEQ5"/>